<feature type="domain" description="HTH marR-type" evidence="4">
    <location>
        <begin position="1"/>
        <end position="139"/>
    </location>
</feature>
<proteinExistence type="predicted"/>
<dbReference type="AlphaFoldDB" id="A0A9D1KFQ1"/>
<dbReference type="InterPro" id="IPR036390">
    <property type="entry name" value="WH_DNA-bd_sf"/>
</dbReference>
<sequence length="159" mass="18883">MNTDICFFVKKLDHHISRRFYSMYSRKALEECSMSNVWIVDYLYDHRDRDVFQKEIEDKFFVNRATVSKMLKLMEEKKLICRMPSAADSRKKKLILDEKGYALRRLCQSIRSEMEMQVASSLTEEEKELFRSLCLKMIKNMEGEMESDDTSADEIHPGI</sequence>
<evidence type="ECO:0000313" key="5">
    <source>
        <dbReference type="EMBL" id="HIT41516.1"/>
    </source>
</evidence>
<dbReference type="GO" id="GO:0003677">
    <property type="term" value="F:DNA binding"/>
    <property type="evidence" value="ECO:0007669"/>
    <property type="project" value="UniProtKB-KW"/>
</dbReference>
<dbReference type="PRINTS" id="PR00598">
    <property type="entry name" value="HTHMARR"/>
</dbReference>
<comment type="caution">
    <text evidence="5">The sequence shown here is derived from an EMBL/GenBank/DDBJ whole genome shotgun (WGS) entry which is preliminary data.</text>
</comment>
<reference evidence="5" key="1">
    <citation type="submission" date="2020-10" db="EMBL/GenBank/DDBJ databases">
        <authorList>
            <person name="Gilroy R."/>
        </authorList>
    </citation>
    <scope>NUCLEOTIDE SEQUENCE</scope>
    <source>
        <strain evidence="5">CHK123-3438</strain>
    </source>
</reference>
<dbReference type="Proteomes" id="UP000886860">
    <property type="component" value="Unassembled WGS sequence"/>
</dbReference>
<dbReference type="SMART" id="SM00347">
    <property type="entry name" value="HTH_MARR"/>
    <property type="match status" value="1"/>
</dbReference>
<dbReference type="InterPro" id="IPR000835">
    <property type="entry name" value="HTH_MarR-typ"/>
</dbReference>
<dbReference type="PANTHER" id="PTHR42756">
    <property type="entry name" value="TRANSCRIPTIONAL REGULATOR, MARR"/>
    <property type="match status" value="1"/>
</dbReference>
<keyword evidence="3" id="KW-0804">Transcription</keyword>
<dbReference type="InterPro" id="IPR036388">
    <property type="entry name" value="WH-like_DNA-bd_sf"/>
</dbReference>
<keyword evidence="1" id="KW-0805">Transcription regulation</keyword>
<evidence type="ECO:0000256" key="3">
    <source>
        <dbReference type="ARBA" id="ARBA00023163"/>
    </source>
</evidence>
<dbReference type="EMBL" id="DVKS01000088">
    <property type="protein sequence ID" value="HIT41516.1"/>
    <property type="molecule type" value="Genomic_DNA"/>
</dbReference>
<gene>
    <name evidence="5" type="ORF">IAB60_05320</name>
</gene>
<dbReference type="Pfam" id="PF12802">
    <property type="entry name" value="MarR_2"/>
    <property type="match status" value="1"/>
</dbReference>
<dbReference type="PROSITE" id="PS50995">
    <property type="entry name" value="HTH_MARR_2"/>
    <property type="match status" value="1"/>
</dbReference>
<protein>
    <submittedName>
        <fullName evidence="5">MarR family transcriptional regulator</fullName>
    </submittedName>
</protein>
<name>A0A9D1KFQ1_9FIRM</name>
<dbReference type="SUPFAM" id="SSF46785">
    <property type="entry name" value="Winged helix' DNA-binding domain"/>
    <property type="match status" value="1"/>
</dbReference>
<evidence type="ECO:0000313" key="6">
    <source>
        <dbReference type="Proteomes" id="UP000886860"/>
    </source>
</evidence>
<dbReference type="Gene3D" id="1.10.10.10">
    <property type="entry name" value="Winged helix-like DNA-binding domain superfamily/Winged helix DNA-binding domain"/>
    <property type="match status" value="1"/>
</dbReference>
<evidence type="ECO:0000256" key="1">
    <source>
        <dbReference type="ARBA" id="ARBA00023015"/>
    </source>
</evidence>
<evidence type="ECO:0000256" key="2">
    <source>
        <dbReference type="ARBA" id="ARBA00023125"/>
    </source>
</evidence>
<accession>A0A9D1KFQ1</accession>
<evidence type="ECO:0000259" key="4">
    <source>
        <dbReference type="PROSITE" id="PS50995"/>
    </source>
</evidence>
<dbReference type="PANTHER" id="PTHR42756:SF1">
    <property type="entry name" value="TRANSCRIPTIONAL REPRESSOR OF EMRAB OPERON"/>
    <property type="match status" value="1"/>
</dbReference>
<organism evidence="5 6">
    <name type="scientific">Candidatus Caccovicinus merdipullorum</name>
    <dbReference type="NCBI Taxonomy" id="2840724"/>
    <lineage>
        <taxon>Bacteria</taxon>
        <taxon>Bacillati</taxon>
        <taxon>Bacillota</taxon>
        <taxon>Clostridia</taxon>
        <taxon>Eubacteriales</taxon>
        <taxon>Candidatus Caccovicinus</taxon>
    </lineage>
</organism>
<dbReference type="GO" id="GO:0003700">
    <property type="term" value="F:DNA-binding transcription factor activity"/>
    <property type="evidence" value="ECO:0007669"/>
    <property type="project" value="InterPro"/>
</dbReference>
<keyword evidence="2" id="KW-0238">DNA-binding</keyword>
<reference evidence="5" key="2">
    <citation type="journal article" date="2021" name="PeerJ">
        <title>Extensive microbial diversity within the chicken gut microbiome revealed by metagenomics and culture.</title>
        <authorList>
            <person name="Gilroy R."/>
            <person name="Ravi A."/>
            <person name="Getino M."/>
            <person name="Pursley I."/>
            <person name="Horton D.L."/>
            <person name="Alikhan N.F."/>
            <person name="Baker D."/>
            <person name="Gharbi K."/>
            <person name="Hall N."/>
            <person name="Watson M."/>
            <person name="Adriaenssens E.M."/>
            <person name="Foster-Nyarko E."/>
            <person name="Jarju S."/>
            <person name="Secka A."/>
            <person name="Antonio M."/>
            <person name="Oren A."/>
            <person name="Chaudhuri R.R."/>
            <person name="La Ragione R."/>
            <person name="Hildebrand F."/>
            <person name="Pallen M.J."/>
        </authorList>
    </citation>
    <scope>NUCLEOTIDE SEQUENCE</scope>
    <source>
        <strain evidence="5">CHK123-3438</strain>
    </source>
</reference>